<dbReference type="InterPro" id="IPR013094">
    <property type="entry name" value="AB_hydrolase_3"/>
</dbReference>
<dbReference type="PANTHER" id="PTHR23024">
    <property type="entry name" value="ARYLACETAMIDE DEACETYLASE"/>
    <property type="match status" value="1"/>
</dbReference>
<protein>
    <recommendedName>
        <fullName evidence="3">Alpha/beta hydrolase fold-3 domain-containing protein</fullName>
    </recommendedName>
</protein>
<name>A0AAN9SUB7_PSOTE</name>
<sequence length="319" mass="34977">MENKEIEKELLPLIRVYKDGTVDRLLSSPDVPANLEDPETGVSSKDIIIADNPYVSARIFLPKSKSDNAHKLPIFVYFHGGAFCVESAFSFYVHRYLNILVSQANIIAISVDFRLLPHHPLPAAYNDGWTALEWIAAHALPGAAVLHPEPWLLRHADFSKLYIGGETSGANLAHNLLVRGANEALPGGLKILGAMLCCPFFWGSRPIGSEPAGQSLAVKVWGLACPDSPGGMDNPWINPCGPRAPSLATLACSKILITITGKDEFRDRDILYHNTIRESGWPGELLLFDAGDEEHAFQLFHPHTPTAQAMIQRLSSFLV</sequence>
<gene>
    <name evidence="4" type="ORF">VNO78_07497</name>
</gene>
<dbReference type="InterPro" id="IPR002168">
    <property type="entry name" value="Lipase_GDXG_HIS_AS"/>
</dbReference>
<dbReference type="Proteomes" id="UP001386955">
    <property type="component" value="Unassembled WGS sequence"/>
</dbReference>
<evidence type="ECO:0000313" key="5">
    <source>
        <dbReference type="Proteomes" id="UP001386955"/>
    </source>
</evidence>
<evidence type="ECO:0000313" key="4">
    <source>
        <dbReference type="EMBL" id="KAK7405885.1"/>
    </source>
</evidence>
<dbReference type="EMBL" id="JAYMYS010000002">
    <property type="protein sequence ID" value="KAK7405885.1"/>
    <property type="molecule type" value="Genomic_DNA"/>
</dbReference>
<dbReference type="Pfam" id="PF07859">
    <property type="entry name" value="Abhydrolase_3"/>
    <property type="match status" value="1"/>
</dbReference>
<comment type="similarity">
    <text evidence="1">Belongs to the 'GDXG' lipolytic enzyme family.</text>
</comment>
<dbReference type="GO" id="GO:0052689">
    <property type="term" value="F:carboxylic ester hydrolase activity"/>
    <property type="evidence" value="ECO:0007669"/>
    <property type="project" value="TreeGrafter"/>
</dbReference>
<dbReference type="PANTHER" id="PTHR23024:SF368">
    <property type="entry name" value="2-HYDROXYISOFLAVANONE DEHYDRATASE"/>
    <property type="match status" value="1"/>
</dbReference>
<evidence type="ECO:0000259" key="3">
    <source>
        <dbReference type="Pfam" id="PF07859"/>
    </source>
</evidence>
<accession>A0AAN9SUB7</accession>
<dbReference type="InterPro" id="IPR029058">
    <property type="entry name" value="AB_hydrolase_fold"/>
</dbReference>
<evidence type="ECO:0000256" key="2">
    <source>
        <dbReference type="ARBA" id="ARBA00022801"/>
    </source>
</evidence>
<keyword evidence="5" id="KW-1185">Reference proteome</keyword>
<dbReference type="Gene3D" id="3.40.50.1820">
    <property type="entry name" value="alpha/beta hydrolase"/>
    <property type="match status" value="1"/>
</dbReference>
<dbReference type="PROSITE" id="PS01173">
    <property type="entry name" value="LIPASE_GDXG_HIS"/>
    <property type="match status" value="1"/>
</dbReference>
<feature type="domain" description="Alpha/beta hydrolase fold-3" evidence="3">
    <location>
        <begin position="75"/>
        <end position="297"/>
    </location>
</feature>
<reference evidence="4 5" key="1">
    <citation type="submission" date="2024-01" db="EMBL/GenBank/DDBJ databases">
        <title>The genomes of 5 underutilized Papilionoideae crops provide insights into root nodulation and disease resistanc.</title>
        <authorList>
            <person name="Jiang F."/>
        </authorList>
    </citation>
    <scope>NUCLEOTIDE SEQUENCE [LARGE SCALE GENOMIC DNA]</scope>
    <source>
        <strain evidence="4">DUOXIRENSHENG_FW03</strain>
        <tissue evidence="4">Leaves</tissue>
    </source>
</reference>
<proteinExistence type="inferred from homology"/>
<keyword evidence="2" id="KW-0378">Hydrolase</keyword>
<dbReference type="AlphaFoldDB" id="A0AAN9SUB7"/>
<organism evidence="4 5">
    <name type="scientific">Psophocarpus tetragonolobus</name>
    <name type="common">Winged bean</name>
    <name type="synonym">Dolichos tetragonolobus</name>
    <dbReference type="NCBI Taxonomy" id="3891"/>
    <lineage>
        <taxon>Eukaryota</taxon>
        <taxon>Viridiplantae</taxon>
        <taxon>Streptophyta</taxon>
        <taxon>Embryophyta</taxon>
        <taxon>Tracheophyta</taxon>
        <taxon>Spermatophyta</taxon>
        <taxon>Magnoliopsida</taxon>
        <taxon>eudicotyledons</taxon>
        <taxon>Gunneridae</taxon>
        <taxon>Pentapetalae</taxon>
        <taxon>rosids</taxon>
        <taxon>fabids</taxon>
        <taxon>Fabales</taxon>
        <taxon>Fabaceae</taxon>
        <taxon>Papilionoideae</taxon>
        <taxon>50 kb inversion clade</taxon>
        <taxon>NPAAA clade</taxon>
        <taxon>indigoferoid/millettioid clade</taxon>
        <taxon>Phaseoleae</taxon>
        <taxon>Psophocarpus</taxon>
    </lineage>
</organism>
<dbReference type="SUPFAM" id="SSF53474">
    <property type="entry name" value="alpha/beta-Hydrolases"/>
    <property type="match status" value="1"/>
</dbReference>
<evidence type="ECO:0000256" key="1">
    <source>
        <dbReference type="ARBA" id="ARBA00010515"/>
    </source>
</evidence>
<comment type="caution">
    <text evidence="4">The sequence shown here is derived from an EMBL/GenBank/DDBJ whole genome shotgun (WGS) entry which is preliminary data.</text>
</comment>
<dbReference type="InterPro" id="IPR050466">
    <property type="entry name" value="Carboxylest/Gibb_receptor"/>
</dbReference>